<feature type="transmembrane region" description="Helical" evidence="7">
    <location>
        <begin position="86"/>
        <end position="108"/>
    </location>
</feature>
<dbReference type="GO" id="GO:0042910">
    <property type="term" value="F:xenobiotic transmembrane transporter activity"/>
    <property type="evidence" value="ECO:0007669"/>
    <property type="project" value="InterPro"/>
</dbReference>
<keyword evidence="9" id="KW-1185">Reference proteome</keyword>
<keyword evidence="6 7" id="KW-0472">Membrane</keyword>
<comment type="subcellular location">
    <subcellularLocation>
        <location evidence="1">Cell membrane</location>
        <topology evidence="1">Multi-pass membrane protein</topology>
    </subcellularLocation>
</comment>
<dbReference type="OrthoDB" id="9780160at2"/>
<keyword evidence="2" id="KW-0813">Transport</keyword>
<evidence type="ECO:0000256" key="1">
    <source>
        <dbReference type="ARBA" id="ARBA00004651"/>
    </source>
</evidence>
<evidence type="ECO:0000256" key="6">
    <source>
        <dbReference type="ARBA" id="ARBA00023136"/>
    </source>
</evidence>
<dbReference type="GO" id="GO:0015297">
    <property type="term" value="F:antiporter activity"/>
    <property type="evidence" value="ECO:0007669"/>
    <property type="project" value="InterPro"/>
</dbReference>
<dbReference type="CDD" id="cd13134">
    <property type="entry name" value="MATE_like_8"/>
    <property type="match status" value="1"/>
</dbReference>
<evidence type="ECO:0000256" key="3">
    <source>
        <dbReference type="ARBA" id="ARBA00022475"/>
    </source>
</evidence>
<feature type="transmembrane region" description="Helical" evidence="7">
    <location>
        <begin position="268"/>
        <end position="295"/>
    </location>
</feature>
<feature type="transmembrane region" description="Helical" evidence="7">
    <location>
        <begin position="239"/>
        <end position="262"/>
    </location>
</feature>
<feature type="transmembrane region" description="Helical" evidence="7">
    <location>
        <begin position="353"/>
        <end position="377"/>
    </location>
</feature>
<evidence type="ECO:0000256" key="4">
    <source>
        <dbReference type="ARBA" id="ARBA00022692"/>
    </source>
</evidence>
<dbReference type="InterPro" id="IPR047135">
    <property type="entry name" value="YsiQ"/>
</dbReference>
<dbReference type="Pfam" id="PF01554">
    <property type="entry name" value="MatE"/>
    <property type="match status" value="2"/>
</dbReference>
<accession>A0A1M6MR31</accession>
<dbReference type="InterPro" id="IPR002528">
    <property type="entry name" value="MATE_fam"/>
</dbReference>
<name>A0A1M6MR31_PARC5</name>
<evidence type="ECO:0000256" key="5">
    <source>
        <dbReference type="ARBA" id="ARBA00022989"/>
    </source>
</evidence>
<dbReference type="NCBIfam" id="TIGR00797">
    <property type="entry name" value="matE"/>
    <property type="match status" value="1"/>
</dbReference>
<evidence type="ECO:0000256" key="7">
    <source>
        <dbReference type="SAM" id="Phobius"/>
    </source>
</evidence>
<evidence type="ECO:0000313" key="8">
    <source>
        <dbReference type="EMBL" id="SHJ85840.1"/>
    </source>
</evidence>
<keyword evidence="3" id="KW-1003">Cell membrane</keyword>
<evidence type="ECO:0000313" key="9">
    <source>
        <dbReference type="Proteomes" id="UP000184465"/>
    </source>
</evidence>
<organism evidence="8 9">
    <name type="scientific">Paramaledivibacter caminithermalis (strain DSM 15212 / CIP 107654 / DViRD3)</name>
    <name type="common">Clostridium caminithermale</name>
    <dbReference type="NCBI Taxonomy" id="1121301"/>
    <lineage>
        <taxon>Bacteria</taxon>
        <taxon>Bacillati</taxon>
        <taxon>Bacillota</taxon>
        <taxon>Clostridia</taxon>
        <taxon>Peptostreptococcales</taxon>
        <taxon>Caminicellaceae</taxon>
        <taxon>Paramaledivibacter</taxon>
    </lineage>
</organism>
<dbReference type="GO" id="GO:0005886">
    <property type="term" value="C:plasma membrane"/>
    <property type="evidence" value="ECO:0007669"/>
    <property type="project" value="UniProtKB-SubCell"/>
</dbReference>
<feature type="transmembrane region" description="Helical" evidence="7">
    <location>
        <begin position="12"/>
        <end position="30"/>
    </location>
</feature>
<dbReference type="AlphaFoldDB" id="A0A1M6MR31"/>
<feature type="transmembrane region" description="Helical" evidence="7">
    <location>
        <begin position="50"/>
        <end position="74"/>
    </location>
</feature>
<dbReference type="PANTHER" id="PTHR42925">
    <property type="entry name" value="MULTIDRUG AND TOXIN EFFLUX PROTEIN MATE FAMILY"/>
    <property type="match status" value="1"/>
</dbReference>
<keyword evidence="4 7" id="KW-0812">Transmembrane</keyword>
<dbReference type="PIRSF" id="PIRSF006603">
    <property type="entry name" value="DinF"/>
    <property type="match status" value="1"/>
</dbReference>
<feature type="transmembrane region" description="Helical" evidence="7">
    <location>
        <begin position="389"/>
        <end position="408"/>
    </location>
</feature>
<dbReference type="STRING" id="1121301.SAMN02745912_01358"/>
<dbReference type="Proteomes" id="UP000184465">
    <property type="component" value="Unassembled WGS sequence"/>
</dbReference>
<gene>
    <name evidence="8" type="ORF">SAMN02745912_01358</name>
</gene>
<dbReference type="RefSeq" id="WP_073148252.1">
    <property type="nucleotide sequence ID" value="NZ_FRAG01000012.1"/>
</dbReference>
<dbReference type="InterPro" id="IPR048279">
    <property type="entry name" value="MdtK-like"/>
</dbReference>
<evidence type="ECO:0000256" key="2">
    <source>
        <dbReference type="ARBA" id="ARBA00022448"/>
    </source>
</evidence>
<feature type="transmembrane region" description="Helical" evidence="7">
    <location>
        <begin position="128"/>
        <end position="148"/>
    </location>
</feature>
<reference evidence="8 9" key="1">
    <citation type="submission" date="2016-11" db="EMBL/GenBank/DDBJ databases">
        <authorList>
            <person name="Jaros S."/>
            <person name="Januszkiewicz K."/>
            <person name="Wedrychowicz H."/>
        </authorList>
    </citation>
    <scope>NUCLEOTIDE SEQUENCE [LARGE SCALE GENOMIC DNA]</scope>
    <source>
        <strain evidence="8 9">DSM 15212</strain>
    </source>
</reference>
<proteinExistence type="predicted"/>
<feature type="transmembrane region" description="Helical" evidence="7">
    <location>
        <begin position="192"/>
        <end position="212"/>
    </location>
</feature>
<dbReference type="EMBL" id="FRAG01000012">
    <property type="protein sequence ID" value="SHJ85840.1"/>
    <property type="molecule type" value="Genomic_DNA"/>
</dbReference>
<protein>
    <submittedName>
        <fullName evidence="8">Putative efflux protein, MATE family</fullName>
    </submittedName>
</protein>
<sequence length="451" mass="50415">MKKSSFYNNLFKIAFPIMIQYFITSTINLMDSFMIGRLGEEAVAALGISNQYFFLFNIIIMGIYSGCNVLISQFWGKKNTSNIRKVLGISLALGLSISLIFTFTGRFFSTEIISIFNRDDIVIKLGKSYLMIVCISYIFTSVSLAFGIGSRGVQKTFLPMLCSLFALLLNIFFNYTLIFGKFNMPAMGVKGAAIATLIARAAEMVLILLLIYKREHILNASLGEMLAFDKKFFNNTMNVAVPVVINELCWGLGAVMYSIIYGNMGTRAIAAVQICMTVQNMFFIVLFAVSNAACVMIGNEIGKDDFEKAKVYSKKLIRICFILSIVIALALILSSKSILTIYKVSNEVYHNALFMLLITALILPVRFMNVLLIVGILRGGGDTSYVLKIELGTMWLIGVPLCAIGAFFMDIPVYQVYLLVTLEEVVKCVISIRRYKSEKWMKNLVENMNVV</sequence>
<keyword evidence="5 7" id="KW-1133">Transmembrane helix</keyword>
<dbReference type="PANTHER" id="PTHR42925:SF2">
    <property type="entry name" value="NA+ DRIVEN MULTIDRUG EFFLUX PUMP"/>
    <property type="match status" value="1"/>
</dbReference>
<feature type="transmembrane region" description="Helical" evidence="7">
    <location>
        <begin position="160"/>
        <end position="180"/>
    </location>
</feature>
<feature type="transmembrane region" description="Helical" evidence="7">
    <location>
        <begin position="316"/>
        <end position="333"/>
    </location>
</feature>